<keyword evidence="5 10" id="KW-0133">Cell shape</keyword>
<evidence type="ECO:0000256" key="10">
    <source>
        <dbReference type="HAMAP-Rule" id="MF_00033"/>
    </source>
</evidence>
<dbReference type="Pfam" id="PF04101">
    <property type="entry name" value="Glyco_tran_28_C"/>
    <property type="match status" value="1"/>
</dbReference>
<protein>
    <recommendedName>
        <fullName evidence="10">UDP-N-acetylglucosamine--N-acetylmuramyl-(pentapeptide) pyrophosphoryl-undecaprenol N-acetylglucosamine transferase</fullName>
        <ecNumber evidence="10">2.4.1.227</ecNumber>
    </recommendedName>
    <alternativeName>
        <fullName evidence="10">Undecaprenyl-PP-MurNAc-pentapeptide-UDPGlcNAc GlcNAc transferase</fullName>
    </alternativeName>
</protein>
<proteinExistence type="inferred from homology"/>
<dbReference type="GO" id="GO:0050511">
    <property type="term" value="F:undecaprenyldiphospho-muramoylpentapeptide beta-N-acetylglucosaminyltransferase activity"/>
    <property type="evidence" value="ECO:0007669"/>
    <property type="project" value="UniProtKB-UniRule"/>
</dbReference>
<dbReference type="RefSeq" id="WP_166340258.1">
    <property type="nucleotide sequence ID" value="NZ_CP072829.1"/>
</dbReference>
<dbReference type="Proteomes" id="UP000636394">
    <property type="component" value="Unassembled WGS sequence"/>
</dbReference>
<evidence type="ECO:0000256" key="4">
    <source>
        <dbReference type="ARBA" id="ARBA00022679"/>
    </source>
</evidence>
<feature type="domain" description="Glycosyl transferase family 28 C-terminal" evidence="12">
    <location>
        <begin position="187"/>
        <end position="352"/>
    </location>
</feature>
<dbReference type="AlphaFoldDB" id="A0A9E6SUT6"/>
<keyword evidence="1 10" id="KW-1003">Cell membrane</keyword>
<comment type="pathway">
    <text evidence="10">Cell wall biogenesis; peptidoglycan biosynthesis.</text>
</comment>
<dbReference type="PANTHER" id="PTHR21015:SF22">
    <property type="entry name" value="GLYCOSYLTRANSFERASE"/>
    <property type="match status" value="1"/>
</dbReference>
<dbReference type="PANTHER" id="PTHR21015">
    <property type="entry name" value="UDP-N-ACETYLGLUCOSAMINE--N-ACETYLMURAMYL-(PENTAPEPTIDE) PYROPHOSPHORYL-UNDECAPRENOL N-ACETYLGLUCOSAMINE TRANSFERASE 1"/>
    <property type="match status" value="1"/>
</dbReference>
<evidence type="ECO:0000313" key="14">
    <source>
        <dbReference type="EMBL" id="QTU84759.1"/>
    </source>
</evidence>
<dbReference type="GO" id="GO:0008360">
    <property type="term" value="P:regulation of cell shape"/>
    <property type="evidence" value="ECO:0007669"/>
    <property type="project" value="UniProtKB-KW"/>
</dbReference>
<keyword evidence="3 10" id="KW-0328">Glycosyltransferase</keyword>
<evidence type="ECO:0000256" key="1">
    <source>
        <dbReference type="ARBA" id="ARBA00022475"/>
    </source>
</evidence>
<reference evidence="14" key="2">
    <citation type="submission" date="2021-04" db="EMBL/GenBank/DDBJ databases">
        <title>Novel species in family Eggerthellaceae.</title>
        <authorList>
            <person name="Zhang G."/>
        </authorList>
    </citation>
    <scope>NUCLEOTIDE SEQUENCE</scope>
    <source>
        <strain evidence="14">Zg-886</strain>
    </source>
</reference>
<evidence type="ECO:0000313" key="13">
    <source>
        <dbReference type="EMBL" id="NHM14834.1"/>
    </source>
</evidence>
<keyword evidence="2 10" id="KW-0132">Cell division</keyword>
<keyword evidence="9 10" id="KW-0961">Cell wall biogenesis/degradation</keyword>
<dbReference type="GO" id="GO:0005975">
    <property type="term" value="P:carbohydrate metabolic process"/>
    <property type="evidence" value="ECO:0007669"/>
    <property type="project" value="InterPro"/>
</dbReference>
<dbReference type="InterPro" id="IPR007235">
    <property type="entry name" value="Glyco_trans_28_C"/>
</dbReference>
<dbReference type="GO" id="GO:0009252">
    <property type="term" value="P:peptidoglycan biosynthetic process"/>
    <property type="evidence" value="ECO:0007669"/>
    <property type="project" value="UniProtKB-UniRule"/>
</dbReference>
<feature type="binding site" evidence="10">
    <location>
        <position position="164"/>
    </location>
    <ligand>
        <name>UDP-N-acetyl-alpha-D-glucosamine</name>
        <dbReference type="ChEBI" id="CHEBI:57705"/>
    </ligand>
</feature>
<organism evidence="14 16">
    <name type="scientific">Xiamenia xianingshaonis</name>
    <dbReference type="NCBI Taxonomy" id="2682776"/>
    <lineage>
        <taxon>Bacteria</taxon>
        <taxon>Bacillati</taxon>
        <taxon>Actinomycetota</taxon>
        <taxon>Coriobacteriia</taxon>
        <taxon>Eggerthellales</taxon>
        <taxon>Eggerthellaceae</taxon>
        <taxon>Xiamenia</taxon>
    </lineage>
</organism>
<dbReference type="NCBIfam" id="TIGR01133">
    <property type="entry name" value="murG"/>
    <property type="match status" value="1"/>
</dbReference>
<comment type="caution">
    <text evidence="10">Lacks conserved residue(s) required for the propagation of feature annotation.</text>
</comment>
<evidence type="ECO:0000259" key="12">
    <source>
        <dbReference type="Pfam" id="PF04101"/>
    </source>
</evidence>
<keyword evidence="7 10" id="KW-0472">Membrane</keyword>
<dbReference type="Pfam" id="PF03033">
    <property type="entry name" value="Glyco_transf_28"/>
    <property type="match status" value="1"/>
</dbReference>
<evidence type="ECO:0000256" key="8">
    <source>
        <dbReference type="ARBA" id="ARBA00023306"/>
    </source>
</evidence>
<dbReference type="InterPro" id="IPR006009">
    <property type="entry name" value="GlcNAc_MurG"/>
</dbReference>
<feature type="binding site" evidence="10">
    <location>
        <begin position="10"/>
        <end position="12"/>
    </location>
    <ligand>
        <name>UDP-N-acetyl-alpha-D-glucosamine</name>
        <dbReference type="ChEBI" id="CHEBI:57705"/>
    </ligand>
</feature>
<comment type="subcellular location">
    <subcellularLocation>
        <location evidence="10">Cell membrane</location>
        <topology evidence="10">Peripheral membrane protein</topology>
        <orientation evidence="10">Cytoplasmic side</orientation>
    </subcellularLocation>
</comment>
<dbReference type="EC" id="2.4.1.227" evidence="10"/>
<comment type="function">
    <text evidence="10">Cell wall formation. Catalyzes the transfer of a GlcNAc subunit on undecaprenyl-pyrophosphoryl-MurNAc-pentapeptide (lipid intermediate I) to form undecaprenyl-pyrophosphoryl-MurNAc-(pentapeptide)GlcNAc (lipid intermediate II).</text>
</comment>
<keyword evidence="8 10" id="KW-0131">Cell cycle</keyword>
<dbReference type="EMBL" id="CP072829">
    <property type="protein sequence ID" value="QTU84759.1"/>
    <property type="molecule type" value="Genomic_DNA"/>
</dbReference>
<keyword evidence="15" id="KW-1185">Reference proteome</keyword>
<evidence type="ECO:0000313" key="16">
    <source>
        <dbReference type="Proteomes" id="UP000671910"/>
    </source>
</evidence>
<feature type="binding site" evidence="10">
    <location>
        <position position="296"/>
    </location>
    <ligand>
        <name>UDP-N-acetyl-alpha-D-glucosamine</name>
        <dbReference type="ChEBI" id="CHEBI:57705"/>
    </ligand>
</feature>
<evidence type="ECO:0000256" key="3">
    <source>
        <dbReference type="ARBA" id="ARBA00022676"/>
    </source>
</evidence>
<dbReference type="GO" id="GO:0071555">
    <property type="term" value="P:cell wall organization"/>
    <property type="evidence" value="ECO:0007669"/>
    <property type="project" value="UniProtKB-KW"/>
</dbReference>
<comment type="similarity">
    <text evidence="10">Belongs to the glycosyltransferase 28 family. MurG subfamily.</text>
</comment>
<evidence type="ECO:0000313" key="15">
    <source>
        <dbReference type="Proteomes" id="UP000636394"/>
    </source>
</evidence>
<evidence type="ECO:0000256" key="2">
    <source>
        <dbReference type="ARBA" id="ARBA00022618"/>
    </source>
</evidence>
<evidence type="ECO:0000256" key="5">
    <source>
        <dbReference type="ARBA" id="ARBA00022960"/>
    </source>
</evidence>
<dbReference type="SUPFAM" id="SSF53756">
    <property type="entry name" value="UDP-Glycosyltransferase/glycogen phosphorylase"/>
    <property type="match status" value="1"/>
</dbReference>
<evidence type="ECO:0000256" key="6">
    <source>
        <dbReference type="ARBA" id="ARBA00022984"/>
    </source>
</evidence>
<comment type="catalytic activity">
    <reaction evidence="10">
        <text>di-trans,octa-cis-undecaprenyl diphospho-N-acetyl-alpha-D-muramoyl-L-alanyl-D-glutamyl-meso-2,6-diaminopimeloyl-D-alanyl-D-alanine + UDP-N-acetyl-alpha-D-glucosamine = di-trans,octa-cis-undecaprenyl diphospho-[N-acetyl-alpha-D-glucosaminyl-(1-&gt;4)]-N-acetyl-alpha-D-muramoyl-L-alanyl-D-glutamyl-meso-2,6-diaminopimeloyl-D-alanyl-D-alanine + UDP + H(+)</text>
        <dbReference type="Rhea" id="RHEA:31227"/>
        <dbReference type="ChEBI" id="CHEBI:15378"/>
        <dbReference type="ChEBI" id="CHEBI:57705"/>
        <dbReference type="ChEBI" id="CHEBI:58223"/>
        <dbReference type="ChEBI" id="CHEBI:61387"/>
        <dbReference type="ChEBI" id="CHEBI:61388"/>
        <dbReference type="EC" id="2.4.1.227"/>
    </reaction>
</comment>
<accession>A0A9E6SUT6</accession>
<dbReference type="Proteomes" id="UP000671910">
    <property type="component" value="Chromosome"/>
</dbReference>
<dbReference type="HAMAP" id="MF_00033">
    <property type="entry name" value="MurG"/>
    <property type="match status" value="1"/>
</dbReference>
<feature type="domain" description="Glycosyltransferase family 28 N-terminal" evidence="11">
    <location>
        <begin position="3"/>
        <end position="139"/>
    </location>
</feature>
<dbReference type="CDD" id="cd03785">
    <property type="entry name" value="GT28_MurG"/>
    <property type="match status" value="1"/>
</dbReference>
<dbReference type="Gene3D" id="3.40.50.2000">
    <property type="entry name" value="Glycogen Phosphorylase B"/>
    <property type="match status" value="2"/>
</dbReference>
<feature type="binding site" evidence="10">
    <location>
        <position position="194"/>
    </location>
    <ligand>
        <name>UDP-N-acetyl-alpha-D-glucosamine</name>
        <dbReference type="ChEBI" id="CHEBI:57705"/>
    </ligand>
</feature>
<evidence type="ECO:0000256" key="7">
    <source>
        <dbReference type="ARBA" id="ARBA00023136"/>
    </source>
</evidence>
<dbReference type="KEGG" id="ebz:J7S26_02215"/>
<dbReference type="InterPro" id="IPR004276">
    <property type="entry name" value="GlycoTrans_28_N"/>
</dbReference>
<feature type="binding site" evidence="10">
    <location>
        <position position="122"/>
    </location>
    <ligand>
        <name>UDP-N-acetyl-alpha-D-glucosamine</name>
        <dbReference type="ChEBI" id="CHEBI:57705"/>
    </ligand>
</feature>
<evidence type="ECO:0000256" key="9">
    <source>
        <dbReference type="ARBA" id="ARBA00023316"/>
    </source>
</evidence>
<dbReference type="GO" id="GO:0051301">
    <property type="term" value="P:cell division"/>
    <property type="evidence" value="ECO:0007669"/>
    <property type="project" value="UniProtKB-KW"/>
</dbReference>
<gene>
    <name evidence="10 14" type="primary">murG</name>
    <name evidence="13" type="ORF">GMI68_08720</name>
    <name evidence="14" type="ORF">J7S26_02215</name>
</gene>
<keyword evidence="4 10" id="KW-0808">Transferase</keyword>
<sequence length="369" mass="38606">MRVVLSGGGTAGHINPALALAEELEDRGWDVRFAGTPRGIESRLVPEAGIDFKPFEAQGFDRAHPMTLPRALAKIQKSTTQAKKWFAAERPDVVVGFGGYVCIPVGRAAEQMGIPVVVHEQNSVMGMANRYLAKKAAAVCLTYEHAAKDVGDASKVVVTGNPVRKSVFDASREEGRAAFGVPDDATMLLVTGGSLGARHLNQALVALKGRLLAHDGLHVVHVTGPKELASVQEALALSPDEAARWQVLGYTDQMGLAMAAADAIVSRAGATSLAEISARALPALLVPFPYATEDHQTMNAQACVDAGAALAVSDADVEGEGFADALMRLVEDESLRTSMRAAAQAAPTKNAAALLADQVERAARTAAAS</sequence>
<name>A0A9E6SUT6_9ACTN</name>
<keyword evidence="6 10" id="KW-0573">Peptidoglycan synthesis</keyword>
<dbReference type="GO" id="GO:0005886">
    <property type="term" value="C:plasma membrane"/>
    <property type="evidence" value="ECO:0007669"/>
    <property type="project" value="UniProtKB-SubCell"/>
</dbReference>
<dbReference type="EMBL" id="WPCR01000012">
    <property type="protein sequence ID" value="NHM14834.1"/>
    <property type="molecule type" value="Genomic_DNA"/>
</dbReference>
<reference evidence="13 15" key="1">
    <citation type="submission" date="2019-11" db="EMBL/GenBank/DDBJ databases">
        <title>Eggerthellaceae novel genus isolated from the rectal contents of marmort.</title>
        <authorList>
            <person name="Zhang G."/>
        </authorList>
    </citation>
    <scope>NUCLEOTIDE SEQUENCE [LARGE SCALE GENOMIC DNA]</scope>
    <source>
        <strain evidence="15">zg-886</strain>
        <strain evidence="13">Zg-886</strain>
    </source>
</reference>
<evidence type="ECO:0000259" key="11">
    <source>
        <dbReference type="Pfam" id="PF03033"/>
    </source>
</evidence>